<evidence type="ECO:0000256" key="4">
    <source>
        <dbReference type="ARBA" id="ARBA00022989"/>
    </source>
</evidence>
<dbReference type="GO" id="GO:0043190">
    <property type="term" value="C:ATP-binding cassette (ABC) transporter complex"/>
    <property type="evidence" value="ECO:0007669"/>
    <property type="project" value="InterPro"/>
</dbReference>
<dbReference type="Pfam" id="PF03739">
    <property type="entry name" value="LptF_LptG"/>
    <property type="match status" value="1"/>
</dbReference>
<accession>A0A345ZUB2</accession>
<dbReference type="NCBIfam" id="TIGR04407">
    <property type="entry name" value="LptF_YjgP"/>
    <property type="match status" value="1"/>
</dbReference>
<feature type="transmembrane region" description="Helical" evidence="6">
    <location>
        <begin position="49"/>
        <end position="77"/>
    </location>
</feature>
<keyword evidence="2" id="KW-1003">Cell membrane</keyword>
<evidence type="ECO:0000313" key="7">
    <source>
        <dbReference type="EMBL" id="AXK80509.1"/>
    </source>
</evidence>
<evidence type="ECO:0000256" key="2">
    <source>
        <dbReference type="ARBA" id="ARBA00022475"/>
    </source>
</evidence>
<evidence type="ECO:0000256" key="6">
    <source>
        <dbReference type="SAM" id="Phobius"/>
    </source>
</evidence>
<dbReference type="RefSeq" id="WP_115690229.1">
    <property type="nucleotide sequence ID" value="NZ_CP031417.1"/>
</dbReference>
<evidence type="ECO:0000256" key="1">
    <source>
        <dbReference type="ARBA" id="ARBA00004651"/>
    </source>
</evidence>
<evidence type="ECO:0000256" key="3">
    <source>
        <dbReference type="ARBA" id="ARBA00022692"/>
    </source>
</evidence>
<protein>
    <submittedName>
        <fullName evidence="7">LPS export ABC transporter permease LptF</fullName>
    </submittedName>
</protein>
<dbReference type="InterPro" id="IPR030922">
    <property type="entry name" value="LptF"/>
</dbReference>
<dbReference type="GO" id="GO:0055085">
    <property type="term" value="P:transmembrane transport"/>
    <property type="evidence" value="ECO:0007669"/>
    <property type="project" value="InterPro"/>
</dbReference>
<name>A0A345ZUB2_9HYPH</name>
<proteinExistence type="predicted"/>
<feature type="transmembrane region" description="Helical" evidence="6">
    <location>
        <begin position="98"/>
        <end position="122"/>
    </location>
</feature>
<feature type="transmembrane region" description="Helical" evidence="6">
    <location>
        <begin position="7"/>
        <end position="29"/>
    </location>
</feature>
<feature type="transmembrane region" description="Helical" evidence="6">
    <location>
        <begin position="336"/>
        <end position="356"/>
    </location>
</feature>
<reference evidence="7 8" key="1">
    <citation type="submission" date="2018-07" db="EMBL/GenBank/DDBJ databases">
        <authorList>
            <person name="Quirk P.G."/>
            <person name="Krulwich T.A."/>
        </authorList>
    </citation>
    <scope>NUCLEOTIDE SEQUENCE [LARGE SCALE GENOMIC DNA]</scope>
    <source>
        <strain evidence="7 8">CC-BB4</strain>
    </source>
</reference>
<dbReference type="KEGG" id="ptaw:DW352_08270"/>
<feature type="transmembrane region" description="Helical" evidence="6">
    <location>
        <begin position="310"/>
        <end position="330"/>
    </location>
</feature>
<comment type="subcellular location">
    <subcellularLocation>
        <location evidence="1">Cell membrane</location>
        <topology evidence="1">Multi-pass membrane protein</topology>
    </subcellularLocation>
</comment>
<dbReference type="EMBL" id="CP031417">
    <property type="protein sequence ID" value="AXK80509.1"/>
    <property type="molecule type" value="Genomic_DNA"/>
</dbReference>
<keyword evidence="4 6" id="KW-1133">Transmembrane helix</keyword>
<gene>
    <name evidence="7" type="primary">lptF</name>
    <name evidence="7" type="ORF">DW352_08270</name>
</gene>
<keyword evidence="3 6" id="KW-0812">Transmembrane</keyword>
<dbReference type="PANTHER" id="PTHR33529">
    <property type="entry name" value="SLR0882 PROTEIN-RELATED"/>
    <property type="match status" value="1"/>
</dbReference>
<dbReference type="OrthoDB" id="8477889at2"/>
<organism evidence="7 8">
    <name type="scientific">Pseudolabrys taiwanensis</name>
    <dbReference type="NCBI Taxonomy" id="331696"/>
    <lineage>
        <taxon>Bacteria</taxon>
        <taxon>Pseudomonadati</taxon>
        <taxon>Pseudomonadota</taxon>
        <taxon>Alphaproteobacteria</taxon>
        <taxon>Hyphomicrobiales</taxon>
        <taxon>Xanthobacteraceae</taxon>
        <taxon>Pseudolabrys</taxon>
    </lineage>
</organism>
<evidence type="ECO:0000313" key="8">
    <source>
        <dbReference type="Proteomes" id="UP000254889"/>
    </source>
</evidence>
<sequence length="387" mass="43117">MDSISRYIFRTTFSAFAIVLLSLTAVIWVTQALRDIDIMTSQGQTILVFIGITGLIIPLLVLVIAPIALLIAVAHSLNKLSTDSEIIVMNAAGMSPWILFRAFLNVAIVVSILVASISAYFAPKGLRMLRDWLTEVRANVVSTIVQPGRFTSMESGVTIHIRERRTNGQLVGIFLDDRRNPKERLTVIADTGDLIDNDKGTFLVLQQGMIQRHEVGQRDPSMVVFDRYAFDLSQFAGGQQAVKYSIRERYIWQLLWPDPNDQFYIEQPGQFRAELHDRLVAPLYPLAFTVIAFAYLGAPRTTRQSRTMSMVGAVAGVGLLRLIGFTSTVFGANLPWLLVLQYVAILAAFVAGFFVIRRGLIIEPPAFLTNAIAAITERLSRRFAPQQ</sequence>
<dbReference type="AlphaFoldDB" id="A0A345ZUB2"/>
<dbReference type="InterPro" id="IPR005495">
    <property type="entry name" value="LptG/LptF_permease"/>
</dbReference>
<dbReference type="PANTHER" id="PTHR33529:SF6">
    <property type="entry name" value="YJGP_YJGQ FAMILY PERMEASE"/>
    <property type="match status" value="1"/>
</dbReference>
<keyword evidence="5 6" id="KW-0472">Membrane</keyword>
<keyword evidence="8" id="KW-1185">Reference proteome</keyword>
<dbReference type="GO" id="GO:0015920">
    <property type="term" value="P:lipopolysaccharide transport"/>
    <property type="evidence" value="ECO:0007669"/>
    <property type="project" value="TreeGrafter"/>
</dbReference>
<feature type="transmembrane region" description="Helical" evidence="6">
    <location>
        <begin position="279"/>
        <end position="298"/>
    </location>
</feature>
<dbReference type="Proteomes" id="UP000254889">
    <property type="component" value="Chromosome"/>
</dbReference>
<evidence type="ECO:0000256" key="5">
    <source>
        <dbReference type="ARBA" id="ARBA00023136"/>
    </source>
</evidence>